<proteinExistence type="predicted"/>
<sequence>MSTFQQSSTSFLYTEPALNPRLVCEGSLEGPHIPIYRSANGCQEGSAKKGTGVNRLGYSHSPCEGKQAEEGFQYNVAVVGCRHSTSHHHASSPAKNRKFQVTSTESLKPMLTLDRMLRRRLYRRLYPSFVLVFVIDALDEYDSDEDIKGILPQFIQLKDLRIIQTTGVYA</sequence>
<gene>
    <name evidence="1" type="ORF">PAAG_12321</name>
</gene>
<dbReference type="KEGG" id="pbl:PAAG_12321"/>
<dbReference type="GeneID" id="26971022"/>
<name>A0A0A2VJC2_PARBA</name>
<dbReference type="RefSeq" id="XP_015702570.1">
    <property type="nucleotide sequence ID" value="XM_015847826.1"/>
</dbReference>
<protein>
    <submittedName>
        <fullName evidence="1">Uncharacterized protein</fullName>
    </submittedName>
</protein>
<evidence type="ECO:0000313" key="1">
    <source>
        <dbReference type="EMBL" id="KGQ01009.1"/>
    </source>
</evidence>
<reference evidence="1 2" key="1">
    <citation type="journal article" date="2011" name="PLoS Genet.">
        <title>Comparative genomic analysis of human fungal pathogens causing paracoccidioidomycosis.</title>
        <authorList>
            <person name="Desjardins C.A."/>
            <person name="Champion M.D."/>
            <person name="Holder J.W."/>
            <person name="Muszewska A."/>
            <person name="Goldberg J."/>
            <person name="Bailao A.M."/>
            <person name="Brigido M.M."/>
            <person name="Ferreira M.E."/>
            <person name="Garcia A.M."/>
            <person name="Grynberg M."/>
            <person name="Gujja S."/>
            <person name="Heiman D.I."/>
            <person name="Henn M.R."/>
            <person name="Kodira C.D."/>
            <person name="Leon-Narvaez H."/>
            <person name="Longo L.V."/>
            <person name="Ma L.J."/>
            <person name="Malavazi I."/>
            <person name="Matsuo A.L."/>
            <person name="Morais F.V."/>
            <person name="Pereira M."/>
            <person name="Rodriguez-Brito S."/>
            <person name="Sakthikumar S."/>
            <person name="Salem-Izacc S.M."/>
            <person name="Sykes S.M."/>
            <person name="Teixeira M.M."/>
            <person name="Vallejo M.C."/>
            <person name="Walter M.E."/>
            <person name="Yandava C."/>
            <person name="Young S."/>
            <person name="Zeng Q."/>
            <person name="Zucker J."/>
            <person name="Felipe M.S."/>
            <person name="Goldman G.H."/>
            <person name="Haas B.J."/>
            <person name="McEwen J.G."/>
            <person name="Nino-Vega G."/>
            <person name="Puccia R."/>
            <person name="San-Blas G."/>
            <person name="Soares C.M."/>
            <person name="Birren B.W."/>
            <person name="Cuomo C.A."/>
        </authorList>
    </citation>
    <scope>NUCLEOTIDE SEQUENCE [LARGE SCALE GENOMIC DNA]</scope>
    <source>
        <strain evidence="2">ATCC MYA-826 / Pb01</strain>
    </source>
</reference>
<organism evidence="1 2">
    <name type="scientific">Paracoccidioides lutzii (strain ATCC MYA-826 / Pb01)</name>
    <name type="common">Paracoccidioides brasiliensis</name>
    <dbReference type="NCBI Taxonomy" id="502779"/>
    <lineage>
        <taxon>Eukaryota</taxon>
        <taxon>Fungi</taxon>
        <taxon>Dikarya</taxon>
        <taxon>Ascomycota</taxon>
        <taxon>Pezizomycotina</taxon>
        <taxon>Eurotiomycetes</taxon>
        <taxon>Eurotiomycetidae</taxon>
        <taxon>Onygenales</taxon>
        <taxon>Ajellomycetaceae</taxon>
        <taxon>Paracoccidioides</taxon>
    </lineage>
</organism>
<keyword evidence="2" id="KW-1185">Reference proteome</keyword>
<dbReference type="OrthoDB" id="674604at2759"/>
<accession>A0A0A2VJC2</accession>
<dbReference type="AlphaFoldDB" id="A0A0A2VJC2"/>
<dbReference type="HOGENOM" id="CLU_1571132_0_0_1"/>
<dbReference type="VEuPathDB" id="FungiDB:PAAG_12321"/>
<evidence type="ECO:0000313" key="2">
    <source>
        <dbReference type="Proteomes" id="UP000002059"/>
    </source>
</evidence>
<dbReference type="Proteomes" id="UP000002059">
    <property type="component" value="Partially assembled WGS sequence"/>
</dbReference>
<dbReference type="EMBL" id="KN294012">
    <property type="protein sequence ID" value="KGQ01009.1"/>
    <property type="molecule type" value="Genomic_DNA"/>
</dbReference>